<evidence type="ECO:0000256" key="1">
    <source>
        <dbReference type="ARBA" id="ARBA00010838"/>
    </source>
</evidence>
<keyword evidence="2" id="KW-0017">Alkaloid metabolism</keyword>
<protein>
    <submittedName>
        <fullName evidence="6">Beta-glucosidase</fullName>
    </submittedName>
</protein>
<dbReference type="PRINTS" id="PR00131">
    <property type="entry name" value="GLHYDRLASE1"/>
</dbReference>
<evidence type="ECO:0000256" key="4">
    <source>
        <dbReference type="ARBA" id="ARBA00023295"/>
    </source>
</evidence>
<keyword evidence="4" id="KW-0326">Glycosidase</keyword>
<dbReference type="Pfam" id="PF00232">
    <property type="entry name" value="Glyco_hydro_1"/>
    <property type="match status" value="1"/>
</dbReference>
<evidence type="ECO:0000256" key="5">
    <source>
        <dbReference type="RuleBase" id="RU003690"/>
    </source>
</evidence>
<dbReference type="GO" id="GO:0009821">
    <property type="term" value="P:alkaloid biosynthetic process"/>
    <property type="evidence" value="ECO:0007669"/>
    <property type="project" value="UniProtKB-ARBA"/>
</dbReference>
<dbReference type="GO" id="GO:0008422">
    <property type="term" value="F:beta-glucosidase activity"/>
    <property type="evidence" value="ECO:0007669"/>
    <property type="project" value="TreeGrafter"/>
</dbReference>
<evidence type="ECO:0000256" key="2">
    <source>
        <dbReference type="ARBA" id="ARBA00022589"/>
    </source>
</evidence>
<dbReference type="Gene3D" id="3.20.20.80">
    <property type="entry name" value="Glycosidases"/>
    <property type="match status" value="1"/>
</dbReference>
<dbReference type="Proteomes" id="UP000325081">
    <property type="component" value="Unassembled WGS sequence"/>
</dbReference>
<proteinExistence type="inferred from homology"/>
<dbReference type="InterPro" id="IPR017853">
    <property type="entry name" value="GH"/>
</dbReference>
<keyword evidence="7" id="KW-1185">Reference proteome</keyword>
<dbReference type="OrthoDB" id="907619at2759"/>
<dbReference type="PANTHER" id="PTHR10353">
    <property type="entry name" value="GLYCOSYL HYDROLASE"/>
    <property type="match status" value="1"/>
</dbReference>
<organism evidence="6 7">
    <name type="scientific">Striga asiatica</name>
    <name type="common">Asiatic witchweed</name>
    <name type="synonym">Buchnera asiatica</name>
    <dbReference type="NCBI Taxonomy" id="4170"/>
    <lineage>
        <taxon>Eukaryota</taxon>
        <taxon>Viridiplantae</taxon>
        <taxon>Streptophyta</taxon>
        <taxon>Embryophyta</taxon>
        <taxon>Tracheophyta</taxon>
        <taxon>Spermatophyta</taxon>
        <taxon>Magnoliopsida</taxon>
        <taxon>eudicotyledons</taxon>
        <taxon>Gunneridae</taxon>
        <taxon>Pentapetalae</taxon>
        <taxon>asterids</taxon>
        <taxon>lamiids</taxon>
        <taxon>Lamiales</taxon>
        <taxon>Orobanchaceae</taxon>
        <taxon>Buchnereae</taxon>
        <taxon>Striga</taxon>
    </lineage>
</organism>
<dbReference type="AlphaFoldDB" id="A0A5A7RIT5"/>
<comment type="caution">
    <text evidence="6">The sequence shown here is derived from an EMBL/GenBank/DDBJ whole genome shotgun (WGS) entry which is preliminary data.</text>
</comment>
<reference evidence="7" key="1">
    <citation type="journal article" date="2019" name="Curr. Biol.">
        <title>Genome Sequence of Striga asiatica Provides Insight into the Evolution of Plant Parasitism.</title>
        <authorList>
            <person name="Yoshida S."/>
            <person name="Kim S."/>
            <person name="Wafula E.K."/>
            <person name="Tanskanen J."/>
            <person name="Kim Y.M."/>
            <person name="Honaas L."/>
            <person name="Yang Z."/>
            <person name="Spallek T."/>
            <person name="Conn C.E."/>
            <person name="Ichihashi Y."/>
            <person name="Cheong K."/>
            <person name="Cui S."/>
            <person name="Der J.P."/>
            <person name="Gundlach H."/>
            <person name="Jiao Y."/>
            <person name="Hori C."/>
            <person name="Ishida J.K."/>
            <person name="Kasahara H."/>
            <person name="Kiba T."/>
            <person name="Kim M.S."/>
            <person name="Koo N."/>
            <person name="Laohavisit A."/>
            <person name="Lee Y.H."/>
            <person name="Lumba S."/>
            <person name="McCourt P."/>
            <person name="Mortimer J.C."/>
            <person name="Mutuku J.M."/>
            <person name="Nomura T."/>
            <person name="Sasaki-Sekimoto Y."/>
            <person name="Seto Y."/>
            <person name="Wang Y."/>
            <person name="Wakatake T."/>
            <person name="Sakakibara H."/>
            <person name="Demura T."/>
            <person name="Yamaguchi S."/>
            <person name="Yoneyama K."/>
            <person name="Manabe R.I."/>
            <person name="Nelson D.C."/>
            <person name="Schulman A.H."/>
            <person name="Timko M.P."/>
            <person name="dePamphilis C.W."/>
            <person name="Choi D."/>
            <person name="Shirasu K."/>
        </authorList>
    </citation>
    <scope>NUCLEOTIDE SEQUENCE [LARGE SCALE GENOMIC DNA]</scope>
    <source>
        <strain evidence="7">cv. UVA1</strain>
    </source>
</reference>
<dbReference type="GO" id="GO:0005975">
    <property type="term" value="P:carbohydrate metabolic process"/>
    <property type="evidence" value="ECO:0007669"/>
    <property type="project" value="InterPro"/>
</dbReference>
<dbReference type="SUPFAM" id="SSF51445">
    <property type="entry name" value="(Trans)glycosidases"/>
    <property type="match status" value="1"/>
</dbReference>
<accession>A0A5A7RIT5</accession>
<name>A0A5A7RIT5_STRAF</name>
<dbReference type="EMBL" id="BKCP01012959">
    <property type="protein sequence ID" value="GER57074.1"/>
    <property type="molecule type" value="Genomic_DNA"/>
</dbReference>
<comment type="similarity">
    <text evidence="1 5">Belongs to the glycosyl hydrolase 1 family.</text>
</comment>
<evidence type="ECO:0000256" key="3">
    <source>
        <dbReference type="ARBA" id="ARBA00022801"/>
    </source>
</evidence>
<evidence type="ECO:0000313" key="6">
    <source>
        <dbReference type="EMBL" id="GER57074.1"/>
    </source>
</evidence>
<dbReference type="FunFam" id="3.20.20.80:FF:000022">
    <property type="entry name" value="Beta-glucosidase 11"/>
    <property type="match status" value="1"/>
</dbReference>
<dbReference type="PANTHER" id="PTHR10353:SF137">
    <property type="entry name" value="MYROSINASE 3-RELATED"/>
    <property type="match status" value="1"/>
</dbReference>
<dbReference type="InterPro" id="IPR001360">
    <property type="entry name" value="Glyco_hydro_1"/>
</dbReference>
<sequence length="537" mass="61774">MASNNVEWVPGDLVPLNFGSQLTRHDFGKDFIFGAATSSYQVVEGAYDQGRRGMSNWDAWSLLKPAKVKDGGNGCVAIDHYNLFREDVKLMKKMGLDYYRFSISWSRILPGGRLSAGLNREGVNFYNQLIDLLLEEDIKPLATIFHFDVPKCLEDEYQGFLDNRILQDFAEYAEVCFFEFGDRVKMWVTVNEPSTYTTLGYITGTFPPGHGAPNEHLGLNVVKHRHCLDIDQTCYGGDAATEPYIVAHNLILAHAKAVDIYRKKYQAVQEGKIGIVTAINWYHPYSTKPEDIATTERAIEFVLGWYIEPLALGHYPLSMQKRVGERLPKFSDEERELVLGSYDFIGLNYYTTNWAEYKPKQPGDPINYYTDQEVEFHTERNGVPIGPQAGSDWLFVVPVGIYELLTYAKKKYNDPIIYVTENGTNEKFDKTLPLSSLLHDDARIQYHQQHLAFVKLAMDRNKVNVKGYIVWALFDNYEWAEGYSVRFGMYYVDYVNGLTRYPKQSAIWFMNFLNKKKLLGPKRQVEEEKPVGKRKRN</sequence>
<evidence type="ECO:0000313" key="7">
    <source>
        <dbReference type="Proteomes" id="UP000325081"/>
    </source>
</evidence>
<gene>
    <name evidence="6" type="ORF">STAS_34842</name>
</gene>
<keyword evidence="3" id="KW-0378">Hydrolase</keyword>